<reference evidence="3 4" key="1">
    <citation type="submission" date="2020-09" db="EMBL/GenBank/DDBJ databases">
        <title>Investigation of environmental microbes.</title>
        <authorList>
            <person name="Ou Y."/>
            <person name="Kang Q."/>
        </authorList>
    </citation>
    <scope>NUCLEOTIDE SEQUENCE [LARGE SCALE GENOMIC DNA]</scope>
    <source>
        <strain evidence="3 4">KJZ-14</strain>
    </source>
</reference>
<dbReference type="InterPro" id="IPR011856">
    <property type="entry name" value="tRNA_endonuc-like_dom_sf"/>
</dbReference>
<comment type="similarity">
    <text evidence="1 2">Belongs to the UPF0102 family.</text>
</comment>
<evidence type="ECO:0000256" key="2">
    <source>
        <dbReference type="HAMAP-Rule" id="MF_00048"/>
    </source>
</evidence>
<evidence type="ECO:0000313" key="3">
    <source>
        <dbReference type="EMBL" id="QNV38847.1"/>
    </source>
</evidence>
<dbReference type="HAMAP" id="MF_00048">
    <property type="entry name" value="UPF0102"/>
    <property type="match status" value="1"/>
</dbReference>
<dbReference type="InterPro" id="IPR011335">
    <property type="entry name" value="Restrct_endonuc-II-like"/>
</dbReference>
<dbReference type="Gene3D" id="3.40.1350.10">
    <property type="match status" value="1"/>
</dbReference>
<dbReference type="NCBIfam" id="NF009154">
    <property type="entry name" value="PRK12497.3-3"/>
    <property type="match status" value="1"/>
</dbReference>
<sequence>MRTHTHVGRWGEDLAAVVLQQHGFSIIQRNWRPEPVEGMETFKGEIDIVALDAEMNLVFVEVKTRTTDSFGHPFEAITADKAKRLKFLAYSWCTHKETTDFLSMRIDAVAITGTPENFTFEHLQAVA</sequence>
<gene>
    <name evidence="3" type="ORF">IDM49_05155</name>
</gene>
<keyword evidence="4" id="KW-1185">Reference proteome</keyword>
<organism evidence="3 4">
    <name type="scientific">Rothia terrae</name>
    <dbReference type="NCBI Taxonomy" id="396015"/>
    <lineage>
        <taxon>Bacteria</taxon>
        <taxon>Bacillati</taxon>
        <taxon>Actinomycetota</taxon>
        <taxon>Actinomycetes</taxon>
        <taxon>Micrococcales</taxon>
        <taxon>Micrococcaceae</taxon>
        <taxon>Rothia</taxon>
    </lineage>
</organism>
<accession>A0A7H2BGQ1</accession>
<dbReference type="CDD" id="cd20736">
    <property type="entry name" value="PoNe_Nuclease"/>
    <property type="match status" value="1"/>
</dbReference>
<dbReference type="EMBL" id="CP061539">
    <property type="protein sequence ID" value="QNV38847.1"/>
    <property type="molecule type" value="Genomic_DNA"/>
</dbReference>
<protein>
    <recommendedName>
        <fullName evidence="2">UPF0102 protein IDM49_05155</fullName>
    </recommendedName>
</protein>
<proteinExistence type="inferred from homology"/>
<dbReference type="GeneID" id="96623616"/>
<dbReference type="RefSeq" id="WP_168615330.1">
    <property type="nucleotide sequence ID" value="NZ_BAAAOX010000010.1"/>
</dbReference>
<dbReference type="GO" id="GO:0003676">
    <property type="term" value="F:nucleic acid binding"/>
    <property type="evidence" value="ECO:0007669"/>
    <property type="project" value="InterPro"/>
</dbReference>
<dbReference type="PANTHER" id="PTHR34039:SF1">
    <property type="entry name" value="UPF0102 PROTEIN YRAN"/>
    <property type="match status" value="1"/>
</dbReference>
<dbReference type="PANTHER" id="PTHR34039">
    <property type="entry name" value="UPF0102 PROTEIN YRAN"/>
    <property type="match status" value="1"/>
</dbReference>
<dbReference type="Proteomes" id="UP000516404">
    <property type="component" value="Chromosome"/>
</dbReference>
<evidence type="ECO:0000256" key="1">
    <source>
        <dbReference type="ARBA" id="ARBA00006738"/>
    </source>
</evidence>
<dbReference type="KEGG" id="rter:IDM49_05155"/>
<evidence type="ECO:0000313" key="4">
    <source>
        <dbReference type="Proteomes" id="UP000516404"/>
    </source>
</evidence>
<dbReference type="SUPFAM" id="SSF52980">
    <property type="entry name" value="Restriction endonuclease-like"/>
    <property type="match status" value="1"/>
</dbReference>
<dbReference type="InterPro" id="IPR003509">
    <property type="entry name" value="UPF0102_YraN-like"/>
</dbReference>
<name>A0A7H2BGQ1_9MICC</name>
<dbReference type="AlphaFoldDB" id="A0A7H2BGQ1"/>
<dbReference type="Pfam" id="PF02021">
    <property type="entry name" value="UPF0102"/>
    <property type="match status" value="1"/>
</dbReference>